<dbReference type="EMBL" id="LT629796">
    <property type="protein sequence ID" value="SDU60851.1"/>
    <property type="molecule type" value="Genomic_DNA"/>
</dbReference>
<dbReference type="Proteomes" id="UP000182476">
    <property type="component" value="Chromosome I"/>
</dbReference>
<organism evidence="1 2">
    <name type="scientific">Pseudomonas mandelii</name>
    <dbReference type="NCBI Taxonomy" id="75612"/>
    <lineage>
        <taxon>Bacteria</taxon>
        <taxon>Pseudomonadati</taxon>
        <taxon>Pseudomonadota</taxon>
        <taxon>Gammaproteobacteria</taxon>
        <taxon>Pseudomonadales</taxon>
        <taxon>Pseudomonadaceae</taxon>
        <taxon>Pseudomonas</taxon>
    </lineage>
</organism>
<gene>
    <name evidence="1" type="ORF">SAMN04489801_5026</name>
</gene>
<name>A0ABY0VWX2_9PSED</name>
<evidence type="ECO:0000313" key="1">
    <source>
        <dbReference type="EMBL" id="SDU60851.1"/>
    </source>
</evidence>
<evidence type="ECO:0000313" key="2">
    <source>
        <dbReference type="Proteomes" id="UP000182476"/>
    </source>
</evidence>
<accession>A0ABY0VWX2</accession>
<sequence length="45" mass="5211">MDEASRRFAAHQLSIDTQRTLKHKKTTLSKLIACLRLDIHSLAYE</sequence>
<reference evidence="1 2" key="1">
    <citation type="submission" date="2016-10" db="EMBL/GenBank/DDBJ databases">
        <authorList>
            <person name="Varghese N."/>
            <person name="Submissions S."/>
        </authorList>
    </citation>
    <scope>NUCLEOTIDE SEQUENCE [LARGE SCALE GENOMIC DNA]</scope>
    <source>
        <strain evidence="1 2">LMG 21607</strain>
    </source>
</reference>
<proteinExistence type="predicted"/>
<protein>
    <submittedName>
        <fullName evidence="1">Uncharacterized protein</fullName>
    </submittedName>
</protein>
<keyword evidence="2" id="KW-1185">Reference proteome</keyword>